<dbReference type="VEuPathDB" id="FungiDB:GMDG_00296"/>
<feature type="compositionally biased region" description="Polar residues" evidence="1">
    <location>
        <begin position="85"/>
        <end position="103"/>
    </location>
</feature>
<dbReference type="Gene3D" id="3.30.70.330">
    <property type="match status" value="1"/>
</dbReference>
<protein>
    <recommendedName>
        <fullName evidence="3">RRM domain-containing protein</fullName>
    </recommendedName>
</protein>
<name>A0A177A704_9PEZI</name>
<sequence length="413" mass="45480">MATLSSSVTLDRAYFETLLRKAQFHSSGVDHSTPTDLPMVTITKSDYDGLLVSSREYANLRRNLYKGGVSKDILDILVNDTPISAQDSTNLAPGGTSDANPPQLTRAPEPPTAYGIAPSYHNENANKYTNYGSHMVGHTSKAVEYSGQFDDIYSQNEGQDGYFNNGNNRTEVGRDGQFLRNAKRTIQLSNLPEATTHADVTDAVKGGMLLDVFLRSQDRAASISFLDGNAANDFFRYAKRNDLYICGKRVAISWSDRHFTLANHVAHKIGMGATRNIVIRSASTRHTDESIREDLDHIHNLVVISIKFVDRDAHISTNSVHNAMFARTCMMSRSKYKGCKIEWDIDECAAPIPVLKPRPVQKENNAPKPRAPINRFALLNMDGATDSSADEDSMLGMDSFQADLVSGLNGVAV</sequence>
<dbReference type="InterPro" id="IPR012677">
    <property type="entry name" value="Nucleotide-bd_a/b_plait_sf"/>
</dbReference>
<proteinExistence type="predicted"/>
<dbReference type="EMBL" id="KV441398">
    <property type="protein sequence ID" value="OAF57928.2"/>
    <property type="molecule type" value="Genomic_DNA"/>
</dbReference>
<dbReference type="GO" id="GO:0003676">
    <property type="term" value="F:nucleic acid binding"/>
    <property type="evidence" value="ECO:0007669"/>
    <property type="project" value="InterPro"/>
</dbReference>
<dbReference type="GeneID" id="36288327"/>
<dbReference type="InterPro" id="IPR035979">
    <property type="entry name" value="RBD_domain_sf"/>
</dbReference>
<reference evidence="2" key="1">
    <citation type="submission" date="2016-03" db="EMBL/GenBank/DDBJ databases">
        <title>Updated assembly of Pseudogymnoascus destructans, the fungus causing white-nose syndrome of bats.</title>
        <authorList>
            <person name="Palmer J.M."/>
            <person name="Drees K.P."/>
            <person name="Foster J.T."/>
            <person name="Lindner D.L."/>
        </authorList>
    </citation>
    <scope>NUCLEOTIDE SEQUENCE [LARGE SCALE GENOMIC DNA]</scope>
    <source>
        <strain evidence="2">20631-21</strain>
    </source>
</reference>
<accession>A0A177A704</accession>
<dbReference type="SUPFAM" id="SSF54928">
    <property type="entry name" value="RNA-binding domain, RBD"/>
    <property type="match status" value="1"/>
</dbReference>
<gene>
    <name evidence="2" type="ORF">VC83_05261</name>
</gene>
<evidence type="ECO:0008006" key="3">
    <source>
        <dbReference type="Google" id="ProtNLM"/>
    </source>
</evidence>
<evidence type="ECO:0000256" key="1">
    <source>
        <dbReference type="SAM" id="MobiDB-lite"/>
    </source>
</evidence>
<dbReference type="CDD" id="cd12261">
    <property type="entry name" value="RRM1_3_MRN1"/>
    <property type="match status" value="1"/>
</dbReference>
<evidence type="ECO:0000313" key="2">
    <source>
        <dbReference type="EMBL" id="OAF57928.2"/>
    </source>
</evidence>
<dbReference type="AlphaFoldDB" id="A0A177A704"/>
<dbReference type="Proteomes" id="UP000077154">
    <property type="component" value="Unassembled WGS sequence"/>
</dbReference>
<organism evidence="2">
    <name type="scientific">Pseudogymnoascus destructans</name>
    <dbReference type="NCBI Taxonomy" id="655981"/>
    <lineage>
        <taxon>Eukaryota</taxon>
        <taxon>Fungi</taxon>
        <taxon>Dikarya</taxon>
        <taxon>Ascomycota</taxon>
        <taxon>Pezizomycotina</taxon>
        <taxon>Leotiomycetes</taxon>
        <taxon>Thelebolales</taxon>
        <taxon>Thelebolaceae</taxon>
        <taxon>Pseudogymnoascus</taxon>
    </lineage>
</organism>
<dbReference type="OrthoDB" id="2935572at2759"/>
<dbReference type="eggNOG" id="KOG0118">
    <property type="taxonomic scope" value="Eukaryota"/>
</dbReference>
<feature type="region of interest" description="Disordered" evidence="1">
    <location>
        <begin position="85"/>
        <end position="111"/>
    </location>
</feature>
<dbReference type="RefSeq" id="XP_024323214.1">
    <property type="nucleotide sequence ID" value="XM_024468883.1"/>
</dbReference>